<gene>
    <name evidence="1" type="ORF">TEA_027177</name>
</gene>
<reference evidence="1 2" key="1">
    <citation type="journal article" date="2018" name="Proc. Natl. Acad. Sci. U.S.A.">
        <title>Draft genome sequence of Camellia sinensis var. sinensis provides insights into the evolution of the tea genome and tea quality.</title>
        <authorList>
            <person name="Wei C."/>
            <person name="Yang H."/>
            <person name="Wang S."/>
            <person name="Zhao J."/>
            <person name="Liu C."/>
            <person name="Gao L."/>
            <person name="Xia E."/>
            <person name="Lu Y."/>
            <person name="Tai Y."/>
            <person name="She G."/>
            <person name="Sun J."/>
            <person name="Cao H."/>
            <person name="Tong W."/>
            <person name="Gao Q."/>
            <person name="Li Y."/>
            <person name="Deng W."/>
            <person name="Jiang X."/>
            <person name="Wang W."/>
            <person name="Chen Q."/>
            <person name="Zhang S."/>
            <person name="Li H."/>
            <person name="Wu J."/>
            <person name="Wang P."/>
            <person name="Li P."/>
            <person name="Shi C."/>
            <person name="Zheng F."/>
            <person name="Jian J."/>
            <person name="Huang B."/>
            <person name="Shan D."/>
            <person name="Shi M."/>
            <person name="Fang C."/>
            <person name="Yue Y."/>
            <person name="Li F."/>
            <person name="Li D."/>
            <person name="Wei S."/>
            <person name="Han B."/>
            <person name="Jiang C."/>
            <person name="Yin Y."/>
            <person name="Xia T."/>
            <person name="Zhang Z."/>
            <person name="Bennetzen J.L."/>
            <person name="Zhao S."/>
            <person name="Wan X."/>
        </authorList>
    </citation>
    <scope>NUCLEOTIDE SEQUENCE [LARGE SCALE GENOMIC DNA]</scope>
    <source>
        <strain evidence="2">cv. Shuchazao</strain>
        <tissue evidence="1">Leaf</tissue>
    </source>
</reference>
<evidence type="ECO:0000313" key="1">
    <source>
        <dbReference type="EMBL" id="THG12085.1"/>
    </source>
</evidence>
<dbReference type="Proteomes" id="UP000306102">
    <property type="component" value="Unassembled WGS sequence"/>
</dbReference>
<proteinExistence type="predicted"/>
<accession>A0A4S4E9B2</accession>
<organism evidence="1 2">
    <name type="scientific">Camellia sinensis var. sinensis</name>
    <name type="common">China tea</name>
    <dbReference type="NCBI Taxonomy" id="542762"/>
    <lineage>
        <taxon>Eukaryota</taxon>
        <taxon>Viridiplantae</taxon>
        <taxon>Streptophyta</taxon>
        <taxon>Embryophyta</taxon>
        <taxon>Tracheophyta</taxon>
        <taxon>Spermatophyta</taxon>
        <taxon>Magnoliopsida</taxon>
        <taxon>eudicotyledons</taxon>
        <taxon>Gunneridae</taxon>
        <taxon>Pentapetalae</taxon>
        <taxon>asterids</taxon>
        <taxon>Ericales</taxon>
        <taxon>Theaceae</taxon>
        <taxon>Camellia</taxon>
    </lineage>
</organism>
<protein>
    <submittedName>
        <fullName evidence="1">Uncharacterized protein</fullName>
    </submittedName>
</protein>
<keyword evidence="2" id="KW-1185">Reference proteome</keyword>
<comment type="caution">
    <text evidence="1">The sequence shown here is derived from an EMBL/GenBank/DDBJ whole genome shotgun (WGS) entry which is preliminary data.</text>
</comment>
<evidence type="ECO:0000313" key="2">
    <source>
        <dbReference type="Proteomes" id="UP000306102"/>
    </source>
</evidence>
<dbReference type="AlphaFoldDB" id="A0A4S4E9B2"/>
<name>A0A4S4E9B2_CAMSN</name>
<sequence length="170" mass="18962">MFRVGVAQPTVRYKSPSHKHFTYVLFELHMSILRSLLVVVEETSWKSVRLVGLIKISDRGNFMSGTSTLDVSLTLFGRKVTITGPQRAIRAAEAMISQKEEATAEIEEKPAVPAEVEVDSKDFVESRRRNRQVQMQSQVVLGSFEACVTCQARGFQEFGAQELFGSGVGY</sequence>
<dbReference type="STRING" id="542762.A0A4S4E9B2"/>
<dbReference type="EMBL" id="SDRB02006769">
    <property type="protein sequence ID" value="THG12085.1"/>
    <property type="molecule type" value="Genomic_DNA"/>
</dbReference>